<dbReference type="PANTHER" id="PTHR43179">
    <property type="entry name" value="RHAMNOSYLTRANSFERASE WBBL"/>
    <property type="match status" value="1"/>
</dbReference>
<proteinExistence type="inferred from homology"/>
<dbReference type="CDD" id="cd02440">
    <property type="entry name" value="AdoMet_MTases"/>
    <property type="match status" value="1"/>
</dbReference>
<dbReference type="Gene3D" id="3.90.550.10">
    <property type="entry name" value="Spore Coat Polysaccharide Biosynthesis Protein SpsA, Chain A"/>
    <property type="match status" value="1"/>
</dbReference>
<organism evidence="6 7">
    <name type="scientific">Cohnella lupini</name>
    <dbReference type="NCBI Taxonomy" id="1294267"/>
    <lineage>
        <taxon>Bacteria</taxon>
        <taxon>Bacillati</taxon>
        <taxon>Bacillota</taxon>
        <taxon>Bacilli</taxon>
        <taxon>Bacillales</taxon>
        <taxon>Paenibacillaceae</taxon>
        <taxon>Cohnella</taxon>
    </lineage>
</organism>
<evidence type="ECO:0000256" key="2">
    <source>
        <dbReference type="ARBA" id="ARBA00006739"/>
    </source>
</evidence>
<name>A0A3D9IVR5_9BACL</name>
<evidence type="ECO:0000313" key="6">
    <source>
        <dbReference type="EMBL" id="RED65943.1"/>
    </source>
</evidence>
<comment type="caution">
    <text evidence="6">The sequence shown here is derived from an EMBL/GenBank/DDBJ whole genome shotgun (WGS) entry which is preliminary data.</text>
</comment>
<dbReference type="SUPFAM" id="SSF53448">
    <property type="entry name" value="Nucleotide-diphospho-sugar transferases"/>
    <property type="match status" value="1"/>
</dbReference>
<keyword evidence="3" id="KW-0328">Glycosyltransferase</keyword>
<evidence type="ECO:0000259" key="5">
    <source>
        <dbReference type="Pfam" id="PF00535"/>
    </source>
</evidence>
<comment type="similarity">
    <text evidence="2">Belongs to the glycosyltransferase 2 family.</text>
</comment>
<dbReference type="Proteomes" id="UP000256869">
    <property type="component" value="Unassembled WGS sequence"/>
</dbReference>
<keyword evidence="7" id="KW-1185">Reference proteome</keyword>
<dbReference type="SUPFAM" id="SSF53335">
    <property type="entry name" value="S-adenosyl-L-methionine-dependent methyltransferases"/>
    <property type="match status" value="1"/>
</dbReference>
<protein>
    <submittedName>
        <fullName evidence="6">GT2 family glycosyltransferase</fullName>
    </submittedName>
</protein>
<dbReference type="Pfam" id="PF13489">
    <property type="entry name" value="Methyltransf_23"/>
    <property type="match status" value="1"/>
</dbReference>
<dbReference type="InterPro" id="IPR001173">
    <property type="entry name" value="Glyco_trans_2-like"/>
</dbReference>
<dbReference type="RefSeq" id="WP_115990902.1">
    <property type="nucleotide sequence ID" value="NZ_QRDY01000001.1"/>
</dbReference>
<sequence length="538" mass="61340">MNELTSIIILTYNGLAHTQACIESIRNHTIPGTYELIVVDNASTDGTVEWLNQDDDIKTILNSENMGFPAGCNQGMKAASGQYLLLLNNDTIVTPRWLDNLLVCANSDSRIGAVGPVTNNASYYSTISVNYQSTEEMQAFADNYNHSNPKRWMNRLKLIGFCLLIRREAYEQVGELNEQFSPGNFEDDDYCLRILNAGFRLVLCGDTFIHHEGSGTFGKDPAAFLQLLQNNAKIFENHWGFNPQYSLNIRYDIMSLINEEADKPLKILEIGCACGATLLEIQNHYTNTEIFGLELNPNAANIAAKFGVITTGNIETFNNDSYDNYFDYIICADVLEHLKDPWDVLSKLKNWIKADGKVLASIPNVAHFSVIRDLIQGHWNYTDRGLLDITHLRFFTVNSIKRLFSSSGYTSAELNQIQLAHSQEDEEWLNEMARIFGDEAKKNWVVYQYLVKARKTVITYNKNESKAYTAFKRAFRRIEWGVTPDESLQEINALIDSGDITMLDFNLFLERDSTKPKEIEQLWKPFIEQRIKKDDKSK</sequence>
<accession>A0A3D9IVR5</accession>
<dbReference type="GO" id="GO:0016757">
    <property type="term" value="F:glycosyltransferase activity"/>
    <property type="evidence" value="ECO:0007669"/>
    <property type="project" value="UniProtKB-KW"/>
</dbReference>
<feature type="domain" description="Glycosyltransferase 2-like" evidence="5">
    <location>
        <begin position="6"/>
        <end position="173"/>
    </location>
</feature>
<evidence type="ECO:0000256" key="4">
    <source>
        <dbReference type="ARBA" id="ARBA00022679"/>
    </source>
</evidence>
<dbReference type="EMBL" id="QRDY01000001">
    <property type="protein sequence ID" value="RED65943.1"/>
    <property type="molecule type" value="Genomic_DNA"/>
</dbReference>
<dbReference type="CDD" id="cd04186">
    <property type="entry name" value="GT_2_like_c"/>
    <property type="match status" value="1"/>
</dbReference>
<dbReference type="InterPro" id="IPR029063">
    <property type="entry name" value="SAM-dependent_MTases_sf"/>
</dbReference>
<gene>
    <name evidence="6" type="ORF">DFP95_101439</name>
</gene>
<dbReference type="PANTHER" id="PTHR43179:SF12">
    <property type="entry name" value="GALACTOFURANOSYLTRANSFERASE GLFT2"/>
    <property type="match status" value="1"/>
</dbReference>
<dbReference type="InterPro" id="IPR029044">
    <property type="entry name" value="Nucleotide-diphossugar_trans"/>
</dbReference>
<comment type="pathway">
    <text evidence="1">Cell wall biogenesis; cell wall polysaccharide biosynthesis.</text>
</comment>
<dbReference type="OrthoDB" id="8936324at2"/>
<dbReference type="Gene3D" id="3.40.50.150">
    <property type="entry name" value="Vaccinia Virus protein VP39"/>
    <property type="match status" value="1"/>
</dbReference>
<evidence type="ECO:0000256" key="3">
    <source>
        <dbReference type="ARBA" id="ARBA00022676"/>
    </source>
</evidence>
<dbReference type="Pfam" id="PF00535">
    <property type="entry name" value="Glycos_transf_2"/>
    <property type="match status" value="1"/>
</dbReference>
<reference evidence="6 7" key="1">
    <citation type="submission" date="2018-07" db="EMBL/GenBank/DDBJ databases">
        <title>Genomic Encyclopedia of Type Strains, Phase III (KMG-III): the genomes of soil and plant-associated and newly described type strains.</title>
        <authorList>
            <person name="Whitman W."/>
        </authorList>
    </citation>
    <scope>NUCLEOTIDE SEQUENCE [LARGE SCALE GENOMIC DNA]</scope>
    <source>
        <strain evidence="6 7">CECT 8236</strain>
    </source>
</reference>
<keyword evidence="4 6" id="KW-0808">Transferase</keyword>
<evidence type="ECO:0000256" key="1">
    <source>
        <dbReference type="ARBA" id="ARBA00004776"/>
    </source>
</evidence>
<evidence type="ECO:0000313" key="7">
    <source>
        <dbReference type="Proteomes" id="UP000256869"/>
    </source>
</evidence>
<dbReference type="AlphaFoldDB" id="A0A3D9IVR5"/>